<evidence type="ECO:0000256" key="3">
    <source>
        <dbReference type="SAM" id="Coils"/>
    </source>
</evidence>
<comment type="caution">
    <text evidence="4">The sequence shown here is derived from an EMBL/GenBank/DDBJ whole genome shotgun (WGS) entry which is preliminary data.</text>
</comment>
<dbReference type="AlphaFoldDB" id="A0A1Y3ETT1"/>
<sequence length="113" mass="13265">MINIYACLYFSKIVELEEELRVVGNNLKSLEVSEEKALQREDSYEEHIRQLSQRLKEAETRAEFAERSVQKLQKEVDRLEGEQNLFPGSVIFSFPLITNAYNQCMCTLRLIFD</sequence>
<dbReference type="PROSITE" id="PS00326">
    <property type="entry name" value="TROPOMYOSIN"/>
    <property type="match status" value="1"/>
</dbReference>
<dbReference type="Proteomes" id="UP000243006">
    <property type="component" value="Unassembled WGS sequence"/>
</dbReference>
<evidence type="ECO:0000313" key="5">
    <source>
        <dbReference type="Proteomes" id="UP000243006"/>
    </source>
</evidence>
<name>A0A1Y3ETT1_9BILA</name>
<comment type="similarity">
    <text evidence="1">Belongs to the tropomyosin family.</text>
</comment>
<evidence type="ECO:0008006" key="6">
    <source>
        <dbReference type="Google" id="ProtNLM"/>
    </source>
</evidence>
<reference evidence="4 5" key="1">
    <citation type="submission" date="2015-04" db="EMBL/GenBank/DDBJ databases">
        <title>Draft genome of the roundworm Trichinella nativa.</title>
        <authorList>
            <person name="Mitreva M."/>
        </authorList>
    </citation>
    <scope>NUCLEOTIDE SEQUENCE [LARGE SCALE GENOMIC DNA]</scope>
    <source>
        <strain evidence="4 5">ISS45</strain>
    </source>
</reference>
<evidence type="ECO:0000313" key="4">
    <source>
        <dbReference type="EMBL" id="OUC46468.1"/>
    </source>
</evidence>
<dbReference type="SUPFAM" id="SSF57997">
    <property type="entry name" value="Tropomyosin"/>
    <property type="match status" value="1"/>
</dbReference>
<dbReference type="EMBL" id="LVZM01006737">
    <property type="protein sequence ID" value="OUC46468.1"/>
    <property type="molecule type" value="Genomic_DNA"/>
</dbReference>
<dbReference type="InterPro" id="IPR000533">
    <property type="entry name" value="Tropomyosin"/>
</dbReference>
<feature type="coiled-coil region" evidence="3">
    <location>
        <begin position="13"/>
        <end position="82"/>
    </location>
</feature>
<proteinExistence type="inferred from homology"/>
<gene>
    <name evidence="4" type="ORF">D917_07698</name>
</gene>
<dbReference type="Pfam" id="PF00261">
    <property type="entry name" value="Tropomyosin"/>
    <property type="match status" value="1"/>
</dbReference>
<protein>
    <recommendedName>
        <fullName evidence="6">Tropomyosin</fullName>
    </recommendedName>
</protein>
<evidence type="ECO:0000256" key="2">
    <source>
        <dbReference type="ARBA" id="ARBA00023054"/>
    </source>
</evidence>
<keyword evidence="2 3" id="KW-0175">Coiled coil</keyword>
<dbReference type="PANTHER" id="PTHR19269">
    <property type="entry name" value="TROPOMYOSIN"/>
    <property type="match status" value="1"/>
</dbReference>
<accession>A0A1Y3ETT1</accession>
<evidence type="ECO:0000256" key="1">
    <source>
        <dbReference type="ARBA" id="ARBA00009036"/>
    </source>
</evidence>
<dbReference type="Gene3D" id="1.20.5.170">
    <property type="match status" value="1"/>
</dbReference>
<organism evidence="4 5">
    <name type="scientific">Trichinella nativa</name>
    <dbReference type="NCBI Taxonomy" id="6335"/>
    <lineage>
        <taxon>Eukaryota</taxon>
        <taxon>Metazoa</taxon>
        <taxon>Ecdysozoa</taxon>
        <taxon>Nematoda</taxon>
        <taxon>Enoplea</taxon>
        <taxon>Dorylaimia</taxon>
        <taxon>Trichinellida</taxon>
        <taxon>Trichinellidae</taxon>
        <taxon>Trichinella</taxon>
    </lineage>
</organism>